<accession>A0AAJ2K0H3</accession>
<dbReference type="FunFam" id="2.40.50.100:FF:000004">
    <property type="entry name" value="50S ribosomal protein L27"/>
    <property type="match status" value="1"/>
</dbReference>
<comment type="similarity">
    <text evidence="1 5">Belongs to the bacterial ribosomal protein bL27 family.</text>
</comment>
<dbReference type="Gene3D" id="2.40.50.100">
    <property type="match status" value="1"/>
</dbReference>
<sequence length="103" mass="11073">MLKLNLQLFASKKGVGSTKNGRDSIGRRLGVKRSDGQVVSAGSILVRQRGTKIHPGNNVGIGKDDTLFAKVDGVVKFERWGRDRKKASVYPVEVAPVAAAVEN</sequence>
<dbReference type="HAMAP" id="MF_00539">
    <property type="entry name" value="Ribosomal_bL27"/>
    <property type="match status" value="1"/>
</dbReference>
<dbReference type="InterPro" id="IPR001684">
    <property type="entry name" value="Ribosomal_bL27"/>
</dbReference>
<dbReference type="PANTHER" id="PTHR15893">
    <property type="entry name" value="RIBOSOMAL PROTEIN L27"/>
    <property type="match status" value="1"/>
</dbReference>
<dbReference type="PROSITE" id="PS00831">
    <property type="entry name" value="RIBOSOMAL_L27"/>
    <property type="match status" value="1"/>
</dbReference>
<dbReference type="AlphaFoldDB" id="A0AAJ2K0H3"/>
<keyword evidence="2 5" id="KW-0689">Ribosomal protein</keyword>
<dbReference type="GO" id="GO:0006412">
    <property type="term" value="P:translation"/>
    <property type="evidence" value="ECO:0007669"/>
    <property type="project" value="UniProtKB-UniRule"/>
</dbReference>
<evidence type="ECO:0000256" key="3">
    <source>
        <dbReference type="ARBA" id="ARBA00023274"/>
    </source>
</evidence>
<evidence type="ECO:0000256" key="1">
    <source>
        <dbReference type="ARBA" id="ARBA00010797"/>
    </source>
</evidence>
<dbReference type="Pfam" id="PF01016">
    <property type="entry name" value="Ribosomal_L27"/>
    <property type="match status" value="1"/>
</dbReference>
<dbReference type="SUPFAM" id="SSF110324">
    <property type="entry name" value="Ribosomal L27 protein-like"/>
    <property type="match status" value="1"/>
</dbReference>
<dbReference type="GO" id="GO:0003735">
    <property type="term" value="F:structural constituent of ribosome"/>
    <property type="evidence" value="ECO:0007669"/>
    <property type="project" value="InterPro"/>
</dbReference>
<keyword evidence="7" id="KW-1185">Reference proteome</keyword>
<dbReference type="PRINTS" id="PR00063">
    <property type="entry name" value="RIBOSOMALL27"/>
</dbReference>
<evidence type="ECO:0000313" key="6">
    <source>
        <dbReference type="EMBL" id="MDT8979742.1"/>
    </source>
</evidence>
<dbReference type="Proteomes" id="UP001250538">
    <property type="component" value="Unassembled WGS sequence"/>
</dbReference>
<evidence type="ECO:0000313" key="7">
    <source>
        <dbReference type="Proteomes" id="UP001250538"/>
    </source>
</evidence>
<evidence type="ECO:0000256" key="5">
    <source>
        <dbReference type="HAMAP-Rule" id="MF_00539"/>
    </source>
</evidence>
<dbReference type="PANTHER" id="PTHR15893:SF0">
    <property type="entry name" value="LARGE RIBOSOMAL SUBUNIT PROTEIN BL27M"/>
    <property type="match status" value="1"/>
</dbReference>
<keyword evidence="3 5" id="KW-0687">Ribonucleoprotein</keyword>
<evidence type="ECO:0000256" key="2">
    <source>
        <dbReference type="ARBA" id="ARBA00022980"/>
    </source>
</evidence>
<organism evidence="6 7">
    <name type="scientific">Paenibacillus suaedae</name>
    <dbReference type="NCBI Taxonomy" id="3077233"/>
    <lineage>
        <taxon>Bacteria</taxon>
        <taxon>Bacillati</taxon>
        <taxon>Bacillota</taxon>
        <taxon>Bacilli</taxon>
        <taxon>Bacillales</taxon>
        <taxon>Paenibacillaceae</taxon>
        <taxon>Paenibacillus</taxon>
    </lineage>
</organism>
<dbReference type="GO" id="GO:0022625">
    <property type="term" value="C:cytosolic large ribosomal subunit"/>
    <property type="evidence" value="ECO:0007669"/>
    <property type="project" value="TreeGrafter"/>
</dbReference>
<dbReference type="NCBIfam" id="TIGR00062">
    <property type="entry name" value="L27"/>
    <property type="match status" value="1"/>
</dbReference>
<gene>
    <name evidence="5 6" type="primary">rpmA</name>
    <name evidence="6" type="ORF">RQP50_26260</name>
</gene>
<name>A0AAJ2K0H3_9BACL</name>
<reference evidence="7" key="1">
    <citation type="submission" date="2023-09" db="EMBL/GenBank/DDBJ databases">
        <title>Paenibacillus sp. chi10 Genome sequencing and assembly.</title>
        <authorList>
            <person name="Kim I."/>
        </authorList>
    </citation>
    <scope>NUCLEOTIDE SEQUENCE [LARGE SCALE GENOMIC DNA]</scope>
    <source>
        <strain evidence="7">chi10</strain>
    </source>
</reference>
<proteinExistence type="inferred from homology"/>
<protein>
    <recommendedName>
        <fullName evidence="4 5">Large ribosomal subunit protein bL27</fullName>
    </recommendedName>
</protein>
<dbReference type="RefSeq" id="WP_021254228.1">
    <property type="nucleotide sequence ID" value="NZ_JAVYAA010000008.1"/>
</dbReference>
<dbReference type="InterPro" id="IPR018261">
    <property type="entry name" value="Ribosomal_bL27_CS"/>
</dbReference>
<comment type="caution">
    <text evidence="6">The sequence shown here is derived from an EMBL/GenBank/DDBJ whole genome shotgun (WGS) entry which is preliminary data.</text>
</comment>
<dbReference type="EMBL" id="JAVYAA010000008">
    <property type="protein sequence ID" value="MDT8979742.1"/>
    <property type="molecule type" value="Genomic_DNA"/>
</dbReference>
<evidence type="ECO:0000256" key="4">
    <source>
        <dbReference type="ARBA" id="ARBA00035175"/>
    </source>
</evidence>